<evidence type="ECO:0000259" key="15">
    <source>
        <dbReference type="PROSITE" id="PS50222"/>
    </source>
</evidence>
<evidence type="ECO:0000256" key="2">
    <source>
        <dbReference type="ARBA" id="ARBA00004569"/>
    </source>
</evidence>
<dbReference type="InterPro" id="IPR018247">
    <property type="entry name" value="EF_Hand_1_Ca_BS"/>
</dbReference>
<feature type="domain" description="EF-hand" evidence="15">
    <location>
        <begin position="442"/>
        <end position="477"/>
    </location>
</feature>
<keyword evidence="11" id="KW-0496">Mitochondrion</keyword>
<keyword evidence="4" id="KW-0109">Calcium transport</keyword>
<organism evidence="16 17">
    <name type="scientific">Paralvinella palmiformis</name>
    <dbReference type="NCBI Taxonomy" id="53620"/>
    <lineage>
        <taxon>Eukaryota</taxon>
        <taxon>Metazoa</taxon>
        <taxon>Spiralia</taxon>
        <taxon>Lophotrochozoa</taxon>
        <taxon>Annelida</taxon>
        <taxon>Polychaeta</taxon>
        <taxon>Sedentaria</taxon>
        <taxon>Canalipalpata</taxon>
        <taxon>Terebellida</taxon>
        <taxon>Terebelliformia</taxon>
        <taxon>Alvinellidae</taxon>
        <taxon>Paralvinella</taxon>
    </lineage>
</organism>
<name>A0AAD9N8X3_9ANNE</name>
<dbReference type="GO" id="GO:0051560">
    <property type="term" value="P:mitochondrial calcium ion homeostasis"/>
    <property type="evidence" value="ECO:0007669"/>
    <property type="project" value="TreeGrafter"/>
</dbReference>
<dbReference type="GO" id="GO:0036444">
    <property type="term" value="P:calcium import into the mitochondrion"/>
    <property type="evidence" value="ECO:0007669"/>
    <property type="project" value="UniProtKB-ARBA"/>
</dbReference>
<evidence type="ECO:0000256" key="13">
    <source>
        <dbReference type="ARBA" id="ARBA00038333"/>
    </source>
</evidence>
<dbReference type="Gene3D" id="1.10.238.10">
    <property type="entry name" value="EF-hand"/>
    <property type="match status" value="2"/>
</dbReference>
<dbReference type="AlphaFoldDB" id="A0AAD9N8X3"/>
<feature type="domain" description="EF-hand" evidence="15">
    <location>
        <begin position="252"/>
        <end position="287"/>
    </location>
</feature>
<dbReference type="PANTHER" id="PTHR12294">
    <property type="entry name" value="EF HAND DOMAIN FAMILY A1,A2-RELATED"/>
    <property type="match status" value="1"/>
</dbReference>
<reference evidence="16" key="1">
    <citation type="journal article" date="2023" name="Mol. Biol. Evol.">
        <title>Third-Generation Sequencing Reveals the Adaptive Role of the Epigenome in Three Deep-Sea Polychaetes.</title>
        <authorList>
            <person name="Perez M."/>
            <person name="Aroh O."/>
            <person name="Sun Y."/>
            <person name="Lan Y."/>
            <person name="Juniper S.K."/>
            <person name="Young C.R."/>
            <person name="Angers B."/>
            <person name="Qian P.Y."/>
        </authorList>
    </citation>
    <scope>NUCLEOTIDE SEQUENCE</scope>
    <source>
        <strain evidence="16">P08H-3</strain>
    </source>
</reference>
<keyword evidence="10" id="KW-0406">Ion transport</keyword>
<evidence type="ECO:0000313" key="16">
    <source>
        <dbReference type="EMBL" id="KAK2161215.1"/>
    </source>
</evidence>
<gene>
    <name evidence="16" type="ORF">LSH36_120g16014</name>
</gene>
<proteinExistence type="inferred from homology"/>
<dbReference type="PANTHER" id="PTHR12294:SF1">
    <property type="entry name" value="CALCIUM UPTAKE PROTEIN 1, MITOCHONDRIAL"/>
    <property type="match status" value="1"/>
</dbReference>
<dbReference type="CDD" id="cd15900">
    <property type="entry name" value="EFh_MICU"/>
    <property type="match status" value="1"/>
</dbReference>
<keyword evidence="5" id="KW-0479">Metal-binding</keyword>
<comment type="caution">
    <text evidence="16">The sequence shown here is derived from an EMBL/GenBank/DDBJ whole genome shotgun (WGS) entry which is preliminary data.</text>
</comment>
<dbReference type="GO" id="GO:0005758">
    <property type="term" value="C:mitochondrial intermembrane space"/>
    <property type="evidence" value="ECO:0007669"/>
    <property type="project" value="UniProtKB-SubCell"/>
</dbReference>
<dbReference type="Pfam" id="PF13833">
    <property type="entry name" value="EF-hand_8"/>
    <property type="match status" value="1"/>
</dbReference>
<protein>
    <recommendedName>
        <fullName evidence="15">EF-hand domain-containing protein</fullName>
    </recommendedName>
</protein>
<dbReference type="Proteomes" id="UP001208570">
    <property type="component" value="Unassembled WGS sequence"/>
</dbReference>
<dbReference type="InterPro" id="IPR011992">
    <property type="entry name" value="EF-hand-dom_pair"/>
</dbReference>
<keyword evidence="6" id="KW-0677">Repeat</keyword>
<comment type="similarity">
    <text evidence="13">Belongs to the MICU1 family. MICU1 subfamily.</text>
</comment>
<feature type="transmembrane region" description="Helical" evidence="14">
    <location>
        <begin position="83"/>
        <end position="101"/>
    </location>
</feature>
<evidence type="ECO:0000256" key="8">
    <source>
        <dbReference type="ARBA" id="ARBA00022837"/>
    </source>
</evidence>
<dbReference type="PROSITE" id="PS50222">
    <property type="entry name" value="EF_HAND_2"/>
    <property type="match status" value="2"/>
</dbReference>
<evidence type="ECO:0000256" key="7">
    <source>
        <dbReference type="ARBA" id="ARBA00022792"/>
    </source>
</evidence>
<evidence type="ECO:0000256" key="1">
    <source>
        <dbReference type="ARBA" id="ARBA00004273"/>
    </source>
</evidence>
<evidence type="ECO:0000256" key="11">
    <source>
        <dbReference type="ARBA" id="ARBA00023128"/>
    </source>
</evidence>
<dbReference type="InterPro" id="IPR002048">
    <property type="entry name" value="EF_hand_dom"/>
</dbReference>
<dbReference type="GO" id="GO:0005509">
    <property type="term" value="F:calcium ion binding"/>
    <property type="evidence" value="ECO:0007669"/>
    <property type="project" value="InterPro"/>
</dbReference>
<evidence type="ECO:0000256" key="14">
    <source>
        <dbReference type="SAM" id="Phobius"/>
    </source>
</evidence>
<evidence type="ECO:0000256" key="10">
    <source>
        <dbReference type="ARBA" id="ARBA00023065"/>
    </source>
</evidence>
<keyword evidence="14" id="KW-1133">Transmembrane helix</keyword>
<sequence length="507" mass="58669">MWRAVASGSVRLTTITGIQSYTRLYPSSLFGAQRCLAVFHTHSVFQPQGLISIQKWYEQKRFKNRYTGFKQDNERPQTVSRNLYLLFLGSSMVILLFTPVYPKLLKLLKVDAATVAVGSSDNEDRDKSISHDDGDAKKKKKRVGFRDRKIIEYENRIRDYSTPDKIFRYFATLKVYNGADWEVFMTPDDFVRSITPGMKQPEGLGLDQFKKFDPKKNKLECGLDLNSVFYKMGENGLISFSDYVFLLVVLSTPPRMFEIAFKMFDLNGDGDVEYDEFERVRGILHSQTSVGMRHRDHAVTGNTLKKMSSAMSTYFFGPKLDSKLTLEKFLDFQRQLQKEILWLEFQRYQPEDGKLTERDFARILLLYAGLNDTKRVRMIKRVKKTYSEEGQGITFEEFLNFMEVLKVINDIDTALMFYHVAGASIDKETFKHVAKTVAHVNLSDHVVDVVFTLFDENDDGELSNKEFVSVMKRRMMRGLEKPKDTGFVKLISAMWKCAKNQTPSMMD</sequence>
<keyword evidence="9" id="KW-0809">Transit peptide</keyword>
<evidence type="ECO:0000256" key="4">
    <source>
        <dbReference type="ARBA" id="ARBA00022568"/>
    </source>
</evidence>
<dbReference type="PROSITE" id="PS00018">
    <property type="entry name" value="EF_HAND_1"/>
    <property type="match status" value="2"/>
</dbReference>
<accession>A0AAD9N8X3</accession>
<dbReference type="EMBL" id="JAODUP010000120">
    <property type="protein sequence ID" value="KAK2161215.1"/>
    <property type="molecule type" value="Genomic_DNA"/>
</dbReference>
<evidence type="ECO:0000256" key="12">
    <source>
        <dbReference type="ARBA" id="ARBA00023136"/>
    </source>
</evidence>
<keyword evidence="12 14" id="KW-0472">Membrane</keyword>
<evidence type="ECO:0000256" key="5">
    <source>
        <dbReference type="ARBA" id="ARBA00022723"/>
    </source>
</evidence>
<keyword evidence="3" id="KW-0813">Transport</keyword>
<evidence type="ECO:0000256" key="6">
    <source>
        <dbReference type="ARBA" id="ARBA00022737"/>
    </source>
</evidence>
<dbReference type="InterPro" id="IPR039800">
    <property type="entry name" value="MICU1/2/3"/>
</dbReference>
<keyword evidence="14" id="KW-0812">Transmembrane</keyword>
<evidence type="ECO:0000256" key="3">
    <source>
        <dbReference type="ARBA" id="ARBA00022448"/>
    </source>
</evidence>
<dbReference type="SUPFAM" id="SSF47473">
    <property type="entry name" value="EF-hand"/>
    <property type="match status" value="2"/>
</dbReference>
<evidence type="ECO:0000256" key="9">
    <source>
        <dbReference type="ARBA" id="ARBA00022946"/>
    </source>
</evidence>
<evidence type="ECO:0000313" key="17">
    <source>
        <dbReference type="Proteomes" id="UP001208570"/>
    </source>
</evidence>
<keyword evidence="17" id="KW-1185">Reference proteome</keyword>
<keyword evidence="8" id="KW-0106">Calcium</keyword>
<dbReference type="SMART" id="SM00054">
    <property type="entry name" value="EFh"/>
    <property type="match status" value="2"/>
</dbReference>
<comment type="subcellular location">
    <subcellularLocation>
        <location evidence="1">Mitochondrion inner membrane</location>
    </subcellularLocation>
    <subcellularLocation>
        <location evidence="2">Mitochondrion intermembrane space</location>
    </subcellularLocation>
</comment>
<keyword evidence="7" id="KW-0999">Mitochondrion inner membrane</keyword>
<dbReference type="GO" id="GO:1990246">
    <property type="term" value="C:uniplex complex"/>
    <property type="evidence" value="ECO:0007669"/>
    <property type="project" value="TreeGrafter"/>
</dbReference>